<proteinExistence type="predicted"/>
<gene>
    <name evidence="1" type="ORF">ARMOST_19107</name>
</gene>
<dbReference type="Proteomes" id="UP000219338">
    <property type="component" value="Unassembled WGS sequence"/>
</dbReference>
<protein>
    <submittedName>
        <fullName evidence="1">Uncharacterized protein</fullName>
    </submittedName>
</protein>
<keyword evidence="2" id="KW-1185">Reference proteome</keyword>
<dbReference type="EMBL" id="FUEG01000029">
    <property type="protein sequence ID" value="SJL15605.1"/>
    <property type="molecule type" value="Genomic_DNA"/>
</dbReference>
<dbReference type="AlphaFoldDB" id="A0A284S3L5"/>
<sequence length="98" mass="11481">MFSHPRRRWPLFDFERLGGTWNHRRLFSSVLTELGNVRTNEREGRHLDGDHTGYSIIKDNFGNFFRSWSPSFLPGYVCFRGQNHALDTGRNEDGHDSP</sequence>
<organism evidence="1 2">
    <name type="scientific">Armillaria ostoyae</name>
    <name type="common">Armillaria root rot fungus</name>
    <dbReference type="NCBI Taxonomy" id="47428"/>
    <lineage>
        <taxon>Eukaryota</taxon>
        <taxon>Fungi</taxon>
        <taxon>Dikarya</taxon>
        <taxon>Basidiomycota</taxon>
        <taxon>Agaricomycotina</taxon>
        <taxon>Agaricomycetes</taxon>
        <taxon>Agaricomycetidae</taxon>
        <taxon>Agaricales</taxon>
        <taxon>Marasmiineae</taxon>
        <taxon>Physalacriaceae</taxon>
        <taxon>Armillaria</taxon>
    </lineage>
</organism>
<reference evidence="2" key="1">
    <citation type="journal article" date="2017" name="Nat. Ecol. Evol.">
        <title>Genome expansion and lineage-specific genetic innovations in the forest pathogenic fungi Armillaria.</title>
        <authorList>
            <person name="Sipos G."/>
            <person name="Prasanna A.N."/>
            <person name="Walter M.C."/>
            <person name="O'Connor E."/>
            <person name="Balint B."/>
            <person name="Krizsan K."/>
            <person name="Kiss B."/>
            <person name="Hess J."/>
            <person name="Varga T."/>
            <person name="Slot J."/>
            <person name="Riley R."/>
            <person name="Boka B."/>
            <person name="Rigling D."/>
            <person name="Barry K."/>
            <person name="Lee J."/>
            <person name="Mihaltcheva S."/>
            <person name="LaButti K."/>
            <person name="Lipzen A."/>
            <person name="Waldron R."/>
            <person name="Moloney N.M."/>
            <person name="Sperisen C."/>
            <person name="Kredics L."/>
            <person name="Vagvoelgyi C."/>
            <person name="Patrignani A."/>
            <person name="Fitzpatrick D."/>
            <person name="Nagy I."/>
            <person name="Doyle S."/>
            <person name="Anderson J.B."/>
            <person name="Grigoriev I.V."/>
            <person name="Gueldener U."/>
            <person name="Muensterkoetter M."/>
            <person name="Nagy L.G."/>
        </authorList>
    </citation>
    <scope>NUCLEOTIDE SEQUENCE [LARGE SCALE GENOMIC DNA]</scope>
    <source>
        <strain evidence="2">C18/9</strain>
    </source>
</reference>
<name>A0A284S3L5_ARMOS</name>
<evidence type="ECO:0000313" key="2">
    <source>
        <dbReference type="Proteomes" id="UP000219338"/>
    </source>
</evidence>
<accession>A0A284S3L5</accession>
<evidence type="ECO:0000313" key="1">
    <source>
        <dbReference type="EMBL" id="SJL15605.1"/>
    </source>
</evidence>